<evidence type="ECO:0000313" key="7">
    <source>
        <dbReference type="EMBL" id="CAH0389750.1"/>
    </source>
</evidence>
<dbReference type="SMART" id="SM00355">
    <property type="entry name" value="ZnF_C2H2"/>
    <property type="match status" value="2"/>
</dbReference>
<accession>A0A9P0F4U8</accession>
<keyword evidence="2" id="KW-0677">Repeat</keyword>
<dbReference type="Gene3D" id="3.30.160.60">
    <property type="entry name" value="Classic Zinc Finger"/>
    <property type="match status" value="1"/>
</dbReference>
<keyword evidence="1" id="KW-0479">Metal-binding</keyword>
<dbReference type="PROSITE" id="PS50157">
    <property type="entry name" value="ZINC_FINGER_C2H2_2"/>
    <property type="match status" value="1"/>
</dbReference>
<evidence type="ECO:0000259" key="6">
    <source>
        <dbReference type="PROSITE" id="PS50157"/>
    </source>
</evidence>
<keyword evidence="3 5" id="KW-0863">Zinc-finger</keyword>
<dbReference type="InterPro" id="IPR036236">
    <property type="entry name" value="Znf_C2H2_sf"/>
</dbReference>
<evidence type="ECO:0000256" key="2">
    <source>
        <dbReference type="ARBA" id="ARBA00022737"/>
    </source>
</evidence>
<evidence type="ECO:0000256" key="4">
    <source>
        <dbReference type="ARBA" id="ARBA00022833"/>
    </source>
</evidence>
<dbReference type="PROSITE" id="PS00028">
    <property type="entry name" value="ZINC_FINGER_C2H2_1"/>
    <property type="match status" value="2"/>
</dbReference>
<dbReference type="GO" id="GO:1990837">
    <property type="term" value="F:sequence-specific double-stranded DNA binding"/>
    <property type="evidence" value="ECO:0007669"/>
    <property type="project" value="UniProtKB-ARBA"/>
</dbReference>
<reference evidence="7" key="1">
    <citation type="submission" date="2021-12" db="EMBL/GenBank/DDBJ databases">
        <authorList>
            <person name="King R."/>
        </authorList>
    </citation>
    <scope>NUCLEOTIDE SEQUENCE</scope>
</reference>
<dbReference type="InterPro" id="IPR013087">
    <property type="entry name" value="Znf_C2H2_type"/>
</dbReference>
<organism evidence="7 8">
    <name type="scientific">Bemisia tabaci</name>
    <name type="common">Sweetpotato whitefly</name>
    <name type="synonym">Aleurodes tabaci</name>
    <dbReference type="NCBI Taxonomy" id="7038"/>
    <lineage>
        <taxon>Eukaryota</taxon>
        <taxon>Metazoa</taxon>
        <taxon>Ecdysozoa</taxon>
        <taxon>Arthropoda</taxon>
        <taxon>Hexapoda</taxon>
        <taxon>Insecta</taxon>
        <taxon>Pterygota</taxon>
        <taxon>Neoptera</taxon>
        <taxon>Paraneoptera</taxon>
        <taxon>Hemiptera</taxon>
        <taxon>Sternorrhyncha</taxon>
        <taxon>Aleyrodoidea</taxon>
        <taxon>Aleyrodidae</taxon>
        <taxon>Aleyrodinae</taxon>
        <taxon>Bemisia</taxon>
    </lineage>
</organism>
<protein>
    <recommendedName>
        <fullName evidence="6">C2H2-type domain-containing protein</fullName>
    </recommendedName>
</protein>
<feature type="domain" description="C2H2-type" evidence="6">
    <location>
        <begin position="27"/>
        <end position="54"/>
    </location>
</feature>
<proteinExistence type="predicted"/>
<evidence type="ECO:0000256" key="1">
    <source>
        <dbReference type="ARBA" id="ARBA00022723"/>
    </source>
</evidence>
<name>A0A9P0F4U8_BEMTA</name>
<dbReference type="FunFam" id="3.30.160.60:FF:000303">
    <property type="entry name" value="Zinc finger protein 41"/>
    <property type="match status" value="1"/>
</dbReference>
<dbReference type="AlphaFoldDB" id="A0A9P0F4U8"/>
<dbReference type="EMBL" id="OU963866">
    <property type="protein sequence ID" value="CAH0389750.1"/>
    <property type="molecule type" value="Genomic_DNA"/>
</dbReference>
<keyword evidence="8" id="KW-1185">Reference proteome</keyword>
<dbReference type="Proteomes" id="UP001152759">
    <property type="component" value="Chromosome 5"/>
</dbReference>
<dbReference type="GO" id="GO:0008270">
    <property type="term" value="F:zinc ion binding"/>
    <property type="evidence" value="ECO:0007669"/>
    <property type="project" value="UniProtKB-KW"/>
</dbReference>
<keyword evidence="4" id="KW-0862">Zinc</keyword>
<evidence type="ECO:0000256" key="5">
    <source>
        <dbReference type="PROSITE-ProRule" id="PRU00042"/>
    </source>
</evidence>
<evidence type="ECO:0000256" key="3">
    <source>
        <dbReference type="ARBA" id="ARBA00022771"/>
    </source>
</evidence>
<gene>
    <name evidence="7" type="ORF">BEMITA_LOCUS8545</name>
</gene>
<dbReference type="Pfam" id="PF00096">
    <property type="entry name" value="zf-C2H2"/>
    <property type="match status" value="2"/>
</dbReference>
<evidence type="ECO:0000313" key="8">
    <source>
        <dbReference type="Proteomes" id="UP001152759"/>
    </source>
</evidence>
<sequence>MERSYWWEQMVAMHKGGEYKVGAREKFQCSICGSSYTKNYDLRKHMKSHTGETFCHICQRSYSNVQNYRMHMLFVHKIGTGRQT</sequence>
<dbReference type="SUPFAM" id="SSF57667">
    <property type="entry name" value="beta-beta-alpha zinc fingers"/>
    <property type="match status" value="1"/>
</dbReference>